<keyword evidence="1" id="KW-1133">Transmembrane helix</keyword>
<dbReference type="SUPFAM" id="SSF52266">
    <property type="entry name" value="SGNH hydrolase"/>
    <property type="match status" value="1"/>
</dbReference>
<reference evidence="3 4" key="1">
    <citation type="submission" date="2022-05" db="EMBL/GenBank/DDBJ databases">
        <title>Sporolactobacillus sp nov CPB3-1, isolated from tree bark (Mangifera indica L.).</title>
        <authorList>
            <person name="Phuengjayaem S."/>
            <person name="Tanasupawat S."/>
        </authorList>
    </citation>
    <scope>NUCLEOTIDE SEQUENCE [LARGE SCALE GENOMIC DNA]</scope>
    <source>
        <strain evidence="3 4">CPB3-1</strain>
    </source>
</reference>
<keyword evidence="3" id="KW-0378">Hydrolase</keyword>
<feature type="domain" description="SGNH hydrolase-type esterase" evidence="2">
    <location>
        <begin position="50"/>
        <end position="241"/>
    </location>
</feature>
<evidence type="ECO:0000313" key="4">
    <source>
        <dbReference type="Proteomes" id="UP001203004"/>
    </source>
</evidence>
<evidence type="ECO:0000259" key="2">
    <source>
        <dbReference type="Pfam" id="PF13472"/>
    </source>
</evidence>
<dbReference type="PANTHER" id="PTHR30383:SF27">
    <property type="entry name" value="SPORE GERMINATION LIPASE LIPC"/>
    <property type="match status" value="1"/>
</dbReference>
<dbReference type="PANTHER" id="PTHR30383">
    <property type="entry name" value="THIOESTERASE 1/PROTEASE 1/LYSOPHOSPHOLIPASE L1"/>
    <property type="match status" value="1"/>
</dbReference>
<evidence type="ECO:0000256" key="1">
    <source>
        <dbReference type="SAM" id="Phobius"/>
    </source>
</evidence>
<dbReference type="Gene3D" id="3.40.50.1110">
    <property type="entry name" value="SGNH hydrolase"/>
    <property type="match status" value="1"/>
</dbReference>
<dbReference type="Pfam" id="PF13472">
    <property type="entry name" value="Lipase_GDSL_2"/>
    <property type="match status" value="1"/>
</dbReference>
<gene>
    <name evidence="3" type="ORF">M3N64_07485</name>
</gene>
<keyword evidence="1" id="KW-0812">Transmembrane</keyword>
<dbReference type="Proteomes" id="UP001203004">
    <property type="component" value="Unassembled WGS sequence"/>
</dbReference>
<keyword evidence="1" id="KW-0472">Membrane</keyword>
<keyword evidence="4" id="KW-1185">Reference proteome</keyword>
<sequence>MRCRSIKKRVFIILSAVIVLIGTLFLAIFYLGEHTSVPKKPKPLHLKIVALGDSLTEGIGDLENQGYVGTTSKLLRKAKNVKSVSVKDFGHRGDTSKDLLNKLNQSEVKNAIKGSNTVFLTIGGNDLVRVFKQHFLDLHESDFTREQKLFSANLKKALTEIRKLNPDAHIYYFGLYNPFEDYLGEANKDFVPILNHWNANSSRISESFSPISFVPTSDLFRGKTNELLYTDHFHPNKKGYTLMAHRLVRFIESANNRKRK</sequence>
<comment type="caution">
    <text evidence="3">The sequence shown here is derived from an EMBL/GenBank/DDBJ whole genome shotgun (WGS) entry which is preliminary data.</text>
</comment>
<organism evidence="3 4">
    <name type="scientific">Sporolactobacillus mangiferae</name>
    <dbReference type="NCBI Taxonomy" id="2940498"/>
    <lineage>
        <taxon>Bacteria</taxon>
        <taxon>Bacillati</taxon>
        <taxon>Bacillota</taxon>
        <taxon>Bacilli</taxon>
        <taxon>Bacillales</taxon>
        <taxon>Sporolactobacillaceae</taxon>
        <taxon>Sporolactobacillus</taxon>
    </lineage>
</organism>
<dbReference type="RefSeq" id="WP_249100464.1">
    <property type="nucleotide sequence ID" value="NZ_JAMAST010000006.1"/>
</dbReference>
<accession>A0ABT0MAA4</accession>
<proteinExistence type="predicted"/>
<name>A0ABT0MAA4_9BACL</name>
<dbReference type="GO" id="GO:0016787">
    <property type="term" value="F:hydrolase activity"/>
    <property type="evidence" value="ECO:0007669"/>
    <property type="project" value="UniProtKB-KW"/>
</dbReference>
<evidence type="ECO:0000313" key="3">
    <source>
        <dbReference type="EMBL" id="MCL1631790.1"/>
    </source>
</evidence>
<feature type="transmembrane region" description="Helical" evidence="1">
    <location>
        <begin position="12"/>
        <end position="32"/>
    </location>
</feature>
<dbReference type="InterPro" id="IPR051532">
    <property type="entry name" value="Ester_Hydrolysis_Enzymes"/>
</dbReference>
<dbReference type="EMBL" id="JAMAST010000006">
    <property type="protein sequence ID" value="MCL1631790.1"/>
    <property type="molecule type" value="Genomic_DNA"/>
</dbReference>
<dbReference type="CDD" id="cd04506">
    <property type="entry name" value="SGNH_hydrolase_YpmR_like"/>
    <property type="match status" value="1"/>
</dbReference>
<dbReference type="InterPro" id="IPR036514">
    <property type="entry name" value="SGNH_hydro_sf"/>
</dbReference>
<protein>
    <submittedName>
        <fullName evidence="3">SGNH/GDSL hydrolase family protein</fullName>
    </submittedName>
</protein>
<dbReference type="InterPro" id="IPR013830">
    <property type="entry name" value="SGNH_hydro"/>
</dbReference>